<sequence>MTWIKVLCVDLRLCPVQFLALLLQEERDRYSTSWRKRTMRMRGRTRVVKEMRSTAAPKRG</sequence>
<keyword evidence="1" id="KW-0732">Signal</keyword>
<gene>
    <name evidence="2" type="ORF">KC19_10G096300</name>
</gene>
<keyword evidence="3" id="KW-1185">Reference proteome</keyword>
<reference evidence="2" key="1">
    <citation type="submission" date="2020-06" db="EMBL/GenBank/DDBJ databases">
        <title>WGS assembly of Ceratodon purpureus strain R40.</title>
        <authorList>
            <person name="Carey S.B."/>
            <person name="Jenkins J."/>
            <person name="Shu S."/>
            <person name="Lovell J.T."/>
            <person name="Sreedasyam A."/>
            <person name="Maumus F."/>
            <person name="Tiley G.P."/>
            <person name="Fernandez-Pozo N."/>
            <person name="Barry K."/>
            <person name="Chen C."/>
            <person name="Wang M."/>
            <person name="Lipzen A."/>
            <person name="Daum C."/>
            <person name="Saski C.A."/>
            <person name="Payton A.C."/>
            <person name="Mcbreen J.C."/>
            <person name="Conrad R.E."/>
            <person name="Kollar L.M."/>
            <person name="Olsson S."/>
            <person name="Huttunen S."/>
            <person name="Landis J.B."/>
            <person name="Wickett N.J."/>
            <person name="Johnson M.G."/>
            <person name="Rensing S.A."/>
            <person name="Grimwood J."/>
            <person name="Schmutz J."/>
            <person name="Mcdaniel S.F."/>
        </authorList>
    </citation>
    <scope>NUCLEOTIDE SEQUENCE</scope>
    <source>
        <strain evidence="2">R40</strain>
    </source>
</reference>
<dbReference type="EMBL" id="CM026431">
    <property type="protein sequence ID" value="KAG0559319.1"/>
    <property type="molecule type" value="Genomic_DNA"/>
</dbReference>
<proteinExistence type="predicted"/>
<feature type="signal peptide" evidence="1">
    <location>
        <begin position="1"/>
        <end position="18"/>
    </location>
</feature>
<comment type="caution">
    <text evidence="2">The sequence shown here is derived from an EMBL/GenBank/DDBJ whole genome shotgun (WGS) entry which is preliminary data.</text>
</comment>
<accession>A0A8T0GM91</accession>
<evidence type="ECO:0000313" key="3">
    <source>
        <dbReference type="Proteomes" id="UP000822688"/>
    </source>
</evidence>
<evidence type="ECO:0000313" key="2">
    <source>
        <dbReference type="EMBL" id="KAG0559319.1"/>
    </source>
</evidence>
<dbReference type="AlphaFoldDB" id="A0A8T0GM91"/>
<protein>
    <submittedName>
        <fullName evidence="2">Uncharacterized protein</fullName>
    </submittedName>
</protein>
<dbReference type="Proteomes" id="UP000822688">
    <property type="component" value="Chromosome 10"/>
</dbReference>
<feature type="chain" id="PRO_5035868732" evidence="1">
    <location>
        <begin position="19"/>
        <end position="60"/>
    </location>
</feature>
<organism evidence="2 3">
    <name type="scientific">Ceratodon purpureus</name>
    <name type="common">Fire moss</name>
    <name type="synonym">Dicranum purpureum</name>
    <dbReference type="NCBI Taxonomy" id="3225"/>
    <lineage>
        <taxon>Eukaryota</taxon>
        <taxon>Viridiplantae</taxon>
        <taxon>Streptophyta</taxon>
        <taxon>Embryophyta</taxon>
        <taxon>Bryophyta</taxon>
        <taxon>Bryophytina</taxon>
        <taxon>Bryopsida</taxon>
        <taxon>Dicranidae</taxon>
        <taxon>Pseudoditrichales</taxon>
        <taxon>Ditrichaceae</taxon>
        <taxon>Ceratodon</taxon>
    </lineage>
</organism>
<name>A0A8T0GM91_CERPU</name>
<evidence type="ECO:0000256" key="1">
    <source>
        <dbReference type="SAM" id="SignalP"/>
    </source>
</evidence>